<dbReference type="eggNOG" id="ENOG502SNGB">
    <property type="taxonomic scope" value="Eukaryota"/>
</dbReference>
<keyword evidence="3" id="KW-1185">Reference proteome</keyword>
<reference evidence="3" key="1">
    <citation type="journal article" date="2013" name="Nature">
        <title>Pan genome of the phytoplankton Emiliania underpins its global distribution.</title>
        <authorList>
            <person name="Read B.A."/>
            <person name="Kegel J."/>
            <person name="Klute M.J."/>
            <person name="Kuo A."/>
            <person name="Lefebvre S.C."/>
            <person name="Maumus F."/>
            <person name="Mayer C."/>
            <person name="Miller J."/>
            <person name="Monier A."/>
            <person name="Salamov A."/>
            <person name="Young J."/>
            <person name="Aguilar M."/>
            <person name="Claverie J.M."/>
            <person name="Frickenhaus S."/>
            <person name="Gonzalez K."/>
            <person name="Herman E.K."/>
            <person name="Lin Y.C."/>
            <person name="Napier J."/>
            <person name="Ogata H."/>
            <person name="Sarno A.F."/>
            <person name="Shmutz J."/>
            <person name="Schroeder D."/>
            <person name="de Vargas C."/>
            <person name="Verret F."/>
            <person name="von Dassow P."/>
            <person name="Valentin K."/>
            <person name="Van de Peer Y."/>
            <person name="Wheeler G."/>
            <person name="Dacks J.B."/>
            <person name="Delwiche C.F."/>
            <person name="Dyhrman S.T."/>
            <person name="Glockner G."/>
            <person name="John U."/>
            <person name="Richards T."/>
            <person name="Worden A.Z."/>
            <person name="Zhang X."/>
            <person name="Grigoriev I.V."/>
            <person name="Allen A.E."/>
            <person name="Bidle K."/>
            <person name="Borodovsky M."/>
            <person name="Bowler C."/>
            <person name="Brownlee C."/>
            <person name="Cock J.M."/>
            <person name="Elias M."/>
            <person name="Gladyshev V.N."/>
            <person name="Groth M."/>
            <person name="Guda C."/>
            <person name="Hadaegh A."/>
            <person name="Iglesias-Rodriguez M.D."/>
            <person name="Jenkins J."/>
            <person name="Jones B.M."/>
            <person name="Lawson T."/>
            <person name="Leese F."/>
            <person name="Lindquist E."/>
            <person name="Lobanov A."/>
            <person name="Lomsadze A."/>
            <person name="Malik S.B."/>
            <person name="Marsh M.E."/>
            <person name="Mackinder L."/>
            <person name="Mock T."/>
            <person name="Mueller-Roeber B."/>
            <person name="Pagarete A."/>
            <person name="Parker M."/>
            <person name="Probert I."/>
            <person name="Quesneville H."/>
            <person name="Raines C."/>
            <person name="Rensing S.A."/>
            <person name="Riano-Pachon D.M."/>
            <person name="Richier S."/>
            <person name="Rokitta S."/>
            <person name="Shiraiwa Y."/>
            <person name="Soanes D.M."/>
            <person name="van der Giezen M."/>
            <person name="Wahlund T.M."/>
            <person name="Williams B."/>
            <person name="Wilson W."/>
            <person name="Wolfe G."/>
            <person name="Wurch L.L."/>
        </authorList>
    </citation>
    <scope>NUCLEOTIDE SEQUENCE</scope>
</reference>
<dbReference type="RefSeq" id="XP_005791170.1">
    <property type="nucleotide sequence ID" value="XM_005791113.1"/>
</dbReference>
<dbReference type="KEGG" id="ehx:EMIHUDRAFT_224131"/>
<evidence type="ECO:0000313" key="3">
    <source>
        <dbReference type="Proteomes" id="UP000013827"/>
    </source>
</evidence>
<evidence type="ECO:0000313" key="2">
    <source>
        <dbReference type="EnsemblProtists" id="EOD38741"/>
    </source>
</evidence>
<evidence type="ECO:0000256" key="1">
    <source>
        <dbReference type="SAM" id="SignalP"/>
    </source>
</evidence>
<dbReference type="GeneID" id="17284011"/>
<sequence length="293" mass="32283">MRSRSGVLLAFATAAAAFAPARLQQPRLSSATAPALLPARPLAATRPLVATRPARHAQPAMFLGVRKALISVPVLYVLMSLNEYATHRWYQHEEFNRNHAFNRFFQRLLSVLKNRPMRLPDGRANLVKLKGGGHAAASLDSDIARGTAFSWAVTGMMTVQMLPSALPRVHALVWNMLHPPMHGLPPVKLNWPLEGLRDTAYFKYIYENHQGHHVLGGQANYNVCCPLTDHLLGTYVPTATWVKRMRKVPGPEGERWGIPVEPKGVPQAPIIAAGKATERDFTPTALLNAPEPA</sequence>
<dbReference type="EnsemblProtists" id="EOD38741">
    <property type="protein sequence ID" value="EOD38741"/>
    <property type="gene ID" value="EMIHUDRAFT_224131"/>
</dbReference>
<name>A0A0D3KSK6_EMIH1</name>
<dbReference type="HOGENOM" id="CLU_790930_0_0_1"/>
<feature type="chain" id="PRO_5044187836" description="Fatty acid desaturase domain-containing protein" evidence="1">
    <location>
        <begin position="18"/>
        <end position="293"/>
    </location>
</feature>
<accession>A0A0D3KSK6</accession>
<dbReference type="Proteomes" id="UP000013827">
    <property type="component" value="Unassembled WGS sequence"/>
</dbReference>
<keyword evidence="1" id="KW-0732">Signal</keyword>
<organism evidence="2 3">
    <name type="scientific">Emiliania huxleyi (strain CCMP1516)</name>
    <dbReference type="NCBI Taxonomy" id="280463"/>
    <lineage>
        <taxon>Eukaryota</taxon>
        <taxon>Haptista</taxon>
        <taxon>Haptophyta</taxon>
        <taxon>Prymnesiophyceae</taxon>
        <taxon>Isochrysidales</taxon>
        <taxon>Noelaerhabdaceae</taxon>
        <taxon>Emiliania</taxon>
    </lineage>
</organism>
<feature type="signal peptide" evidence="1">
    <location>
        <begin position="1"/>
        <end position="17"/>
    </location>
</feature>
<evidence type="ECO:0008006" key="4">
    <source>
        <dbReference type="Google" id="ProtNLM"/>
    </source>
</evidence>
<protein>
    <recommendedName>
        <fullName evidence="4">Fatty acid desaturase domain-containing protein</fullName>
    </recommendedName>
</protein>
<reference evidence="2" key="2">
    <citation type="submission" date="2024-10" db="UniProtKB">
        <authorList>
            <consortium name="EnsemblProtists"/>
        </authorList>
    </citation>
    <scope>IDENTIFICATION</scope>
</reference>
<proteinExistence type="predicted"/>
<dbReference type="PaxDb" id="2903-EOD38741"/>
<dbReference type="AlphaFoldDB" id="A0A0D3KSK6"/>